<dbReference type="SMART" id="SM00156">
    <property type="entry name" value="PP2Ac"/>
    <property type="match status" value="1"/>
</dbReference>
<dbReference type="PANTHER" id="PTHR45668:SF5">
    <property type="entry name" value="SERINE_THREONINE-PROTEIN PHOSPHATASE 5"/>
    <property type="match status" value="1"/>
</dbReference>
<organism evidence="18 19">
    <name type="scientific">Aspergillus coremiiformis</name>
    <dbReference type="NCBI Taxonomy" id="138285"/>
    <lineage>
        <taxon>Eukaryota</taxon>
        <taxon>Fungi</taxon>
        <taxon>Dikarya</taxon>
        <taxon>Ascomycota</taxon>
        <taxon>Pezizomycotina</taxon>
        <taxon>Eurotiomycetes</taxon>
        <taxon>Eurotiomycetidae</taxon>
        <taxon>Eurotiales</taxon>
        <taxon>Aspergillaceae</taxon>
        <taxon>Aspergillus</taxon>
        <taxon>Aspergillus subgen. Circumdati</taxon>
    </lineage>
</organism>
<dbReference type="Gene3D" id="3.40.50.10880">
    <property type="entry name" value="Uncharacterised protein PF01937, DUF89, domain 3"/>
    <property type="match status" value="1"/>
</dbReference>
<dbReference type="InterPro" id="IPR004843">
    <property type="entry name" value="Calcineurin-like_PHP"/>
</dbReference>
<dbReference type="PANTHER" id="PTHR45668">
    <property type="entry name" value="SERINE/THREONINE-PROTEIN PHOSPHATASE 5-RELATED"/>
    <property type="match status" value="1"/>
</dbReference>
<dbReference type="SUPFAM" id="SSF56300">
    <property type="entry name" value="Metallo-dependent phosphatases"/>
    <property type="match status" value="1"/>
</dbReference>
<dbReference type="PRINTS" id="PR00114">
    <property type="entry name" value="STPHPHTASE"/>
</dbReference>
<keyword evidence="11" id="KW-0539">Nucleus</keyword>
<gene>
    <name evidence="18" type="ORF">BDV28DRAFT_156317</name>
</gene>
<evidence type="ECO:0000256" key="10">
    <source>
        <dbReference type="ARBA" id="ARBA00023211"/>
    </source>
</evidence>
<comment type="function">
    <text evidence="14">Protein phosphatase that specifically binds to and dephosphorylates the molecular chaperone Hsp90. Dephosphorylation positively regulates the Hsp90 chaperone machinery.</text>
</comment>
<keyword evidence="8 16" id="KW-0378">Hydrolase</keyword>
<dbReference type="InterPro" id="IPR051134">
    <property type="entry name" value="PPP_phosphatase"/>
</dbReference>
<dbReference type="InterPro" id="IPR002791">
    <property type="entry name" value="ARMT1-like_metal-bd"/>
</dbReference>
<dbReference type="EMBL" id="ML739075">
    <property type="protein sequence ID" value="KAE8354302.1"/>
    <property type="molecule type" value="Genomic_DNA"/>
</dbReference>
<comment type="cofactor">
    <cofactor evidence="1">
        <name>Mn(2+)</name>
        <dbReference type="ChEBI" id="CHEBI:29035"/>
    </cofactor>
</comment>
<dbReference type="Gene3D" id="1.25.40.10">
    <property type="entry name" value="Tetratricopeptide repeat domain"/>
    <property type="match status" value="1"/>
</dbReference>
<evidence type="ECO:0000256" key="9">
    <source>
        <dbReference type="ARBA" id="ARBA00022803"/>
    </source>
</evidence>
<keyword evidence="9 15" id="KW-0802">TPR repeat</keyword>
<dbReference type="InterPro" id="IPR041753">
    <property type="entry name" value="PP5_C"/>
</dbReference>
<dbReference type="GO" id="GO:0004722">
    <property type="term" value="F:protein serine/threonine phosphatase activity"/>
    <property type="evidence" value="ECO:0007669"/>
    <property type="project" value="UniProtKB-EC"/>
</dbReference>
<comment type="cofactor">
    <cofactor evidence="2">
        <name>Mg(2+)</name>
        <dbReference type="ChEBI" id="CHEBI:18420"/>
    </cofactor>
</comment>
<dbReference type="InterPro" id="IPR019734">
    <property type="entry name" value="TPR_rpt"/>
</dbReference>
<evidence type="ECO:0000313" key="19">
    <source>
        <dbReference type="Proteomes" id="UP000327118"/>
    </source>
</evidence>
<reference evidence="19" key="1">
    <citation type="submission" date="2019-04" db="EMBL/GenBank/DDBJ databases">
        <title>Friends and foes A comparative genomics studyof 23 Aspergillus species from section Flavi.</title>
        <authorList>
            <consortium name="DOE Joint Genome Institute"/>
            <person name="Kjaerbolling I."/>
            <person name="Vesth T."/>
            <person name="Frisvad J.C."/>
            <person name="Nybo J.L."/>
            <person name="Theobald S."/>
            <person name="Kildgaard S."/>
            <person name="Isbrandt T."/>
            <person name="Kuo A."/>
            <person name="Sato A."/>
            <person name="Lyhne E.K."/>
            <person name="Kogle M.E."/>
            <person name="Wiebenga A."/>
            <person name="Kun R.S."/>
            <person name="Lubbers R.J."/>
            <person name="Makela M.R."/>
            <person name="Barry K."/>
            <person name="Chovatia M."/>
            <person name="Clum A."/>
            <person name="Daum C."/>
            <person name="Haridas S."/>
            <person name="He G."/>
            <person name="LaButti K."/>
            <person name="Lipzen A."/>
            <person name="Mondo S."/>
            <person name="Riley R."/>
            <person name="Salamov A."/>
            <person name="Simmons B.A."/>
            <person name="Magnuson J.K."/>
            <person name="Henrissat B."/>
            <person name="Mortensen U.H."/>
            <person name="Larsen T.O."/>
            <person name="Devries R.P."/>
            <person name="Grigoriev I.V."/>
            <person name="Machida M."/>
            <person name="Baker S.E."/>
            <person name="Andersen M.R."/>
        </authorList>
    </citation>
    <scope>NUCLEOTIDE SEQUENCE [LARGE SCALE GENOMIC DNA]</scope>
    <source>
        <strain evidence="19">CBS 553.77</strain>
    </source>
</reference>
<accession>A0A5N6Z9F7</accession>
<proteinExistence type="inferred from homology"/>
<dbReference type="CDD" id="cd07417">
    <property type="entry name" value="MPP_PP5_C"/>
    <property type="match status" value="1"/>
</dbReference>
<keyword evidence="19" id="KW-1185">Reference proteome</keyword>
<evidence type="ECO:0000256" key="7">
    <source>
        <dbReference type="ARBA" id="ARBA00022737"/>
    </source>
</evidence>
<dbReference type="FunFam" id="1.25.40.10:FF:000389">
    <property type="entry name" value="Serine/threonine-protein phosphatase"/>
    <property type="match status" value="1"/>
</dbReference>
<dbReference type="PROSITE" id="PS00125">
    <property type="entry name" value="SER_THR_PHOSPHATASE"/>
    <property type="match status" value="1"/>
</dbReference>
<comment type="catalytic activity">
    <reaction evidence="13">
        <text>O-phospho-L-threonyl-[protein] + H2O = L-threonyl-[protein] + phosphate</text>
        <dbReference type="Rhea" id="RHEA:47004"/>
        <dbReference type="Rhea" id="RHEA-COMP:11060"/>
        <dbReference type="Rhea" id="RHEA-COMP:11605"/>
        <dbReference type="ChEBI" id="CHEBI:15377"/>
        <dbReference type="ChEBI" id="CHEBI:30013"/>
        <dbReference type="ChEBI" id="CHEBI:43474"/>
        <dbReference type="ChEBI" id="CHEBI:61977"/>
        <dbReference type="EC" id="3.1.3.16"/>
    </reaction>
    <physiologicalReaction direction="left-to-right" evidence="13">
        <dbReference type="Rhea" id="RHEA:47005"/>
    </physiologicalReaction>
</comment>
<evidence type="ECO:0000256" key="11">
    <source>
        <dbReference type="ARBA" id="ARBA00023242"/>
    </source>
</evidence>
<dbReference type="Pfam" id="PF01937">
    <property type="entry name" value="ARMT1-like_dom"/>
    <property type="match status" value="1"/>
</dbReference>
<evidence type="ECO:0000256" key="1">
    <source>
        <dbReference type="ARBA" id="ARBA00001936"/>
    </source>
</evidence>
<evidence type="ECO:0000313" key="18">
    <source>
        <dbReference type="EMBL" id="KAE8354302.1"/>
    </source>
</evidence>
<dbReference type="InterPro" id="IPR006186">
    <property type="entry name" value="Ser/Thr-sp_prot-phosphatase"/>
</dbReference>
<feature type="repeat" description="TPR" evidence="15">
    <location>
        <begin position="77"/>
        <end position="110"/>
    </location>
</feature>
<feature type="domain" description="Serine/threonine specific protein phosphatases" evidence="17">
    <location>
        <begin position="279"/>
        <end position="284"/>
    </location>
</feature>
<dbReference type="InterPro" id="IPR011990">
    <property type="entry name" value="TPR-like_helical_dom_sf"/>
</dbReference>
<dbReference type="SUPFAM" id="SSF111321">
    <property type="entry name" value="AF1104-like"/>
    <property type="match status" value="1"/>
</dbReference>
<dbReference type="EC" id="3.1.3.16" evidence="16"/>
<dbReference type="InterPro" id="IPR036075">
    <property type="entry name" value="ARMT-1-like_metal-bd_sf"/>
</dbReference>
<dbReference type="InterPro" id="IPR029052">
    <property type="entry name" value="Metallo-depent_PP-like"/>
</dbReference>
<keyword evidence="10" id="KW-0464">Manganese</keyword>
<dbReference type="Gene3D" id="3.60.21.10">
    <property type="match status" value="1"/>
</dbReference>
<dbReference type="OrthoDB" id="445564at2759"/>
<comment type="subcellular location">
    <subcellularLocation>
        <location evidence="4">Nucleus</location>
    </subcellularLocation>
</comment>
<dbReference type="Pfam" id="PF00149">
    <property type="entry name" value="Metallophos"/>
    <property type="match status" value="1"/>
</dbReference>
<comment type="catalytic activity">
    <reaction evidence="12">
        <text>O-phospho-L-seryl-[protein] + H2O = L-seryl-[protein] + phosphate</text>
        <dbReference type="Rhea" id="RHEA:20629"/>
        <dbReference type="Rhea" id="RHEA-COMP:9863"/>
        <dbReference type="Rhea" id="RHEA-COMP:11604"/>
        <dbReference type="ChEBI" id="CHEBI:15377"/>
        <dbReference type="ChEBI" id="CHEBI:29999"/>
        <dbReference type="ChEBI" id="CHEBI:43474"/>
        <dbReference type="ChEBI" id="CHEBI:83421"/>
        <dbReference type="EC" id="3.1.3.16"/>
    </reaction>
    <physiologicalReaction direction="left-to-right" evidence="12">
        <dbReference type="Rhea" id="RHEA:20630"/>
    </physiologicalReaction>
</comment>
<evidence type="ECO:0000256" key="8">
    <source>
        <dbReference type="ARBA" id="ARBA00022801"/>
    </source>
</evidence>
<dbReference type="SUPFAM" id="SSF48452">
    <property type="entry name" value="TPR-like"/>
    <property type="match status" value="1"/>
</dbReference>
<dbReference type="PROSITE" id="PS50005">
    <property type="entry name" value="TPR"/>
    <property type="match status" value="1"/>
</dbReference>
<evidence type="ECO:0000256" key="5">
    <source>
        <dbReference type="ARBA" id="ARBA00008786"/>
    </source>
</evidence>
<evidence type="ECO:0000256" key="6">
    <source>
        <dbReference type="ARBA" id="ARBA00022723"/>
    </source>
</evidence>
<dbReference type="AlphaFoldDB" id="A0A5N6Z9F7"/>
<evidence type="ECO:0000256" key="4">
    <source>
        <dbReference type="ARBA" id="ARBA00004123"/>
    </source>
</evidence>
<dbReference type="Pfam" id="PF08321">
    <property type="entry name" value="PPP5"/>
    <property type="match status" value="1"/>
</dbReference>
<evidence type="ECO:0000256" key="16">
    <source>
        <dbReference type="RuleBase" id="RU004273"/>
    </source>
</evidence>
<comment type="cofactor">
    <cofactor evidence="3">
        <name>Ni(2+)</name>
        <dbReference type="ChEBI" id="CHEBI:49786"/>
    </cofactor>
</comment>
<dbReference type="GO" id="GO:0046872">
    <property type="term" value="F:metal ion binding"/>
    <property type="evidence" value="ECO:0007669"/>
    <property type="project" value="UniProtKB-KW"/>
</dbReference>
<evidence type="ECO:0000256" key="3">
    <source>
        <dbReference type="ARBA" id="ARBA00001967"/>
    </source>
</evidence>
<sequence length="910" mass="102922">MASSDLEAATALKVQGNKAFADHEWPTAIDFYTRAIEKYDREPSFFSNRAQAHIKLEAYGFAIADATKALDLDPAYIKAYWRRALANTAILNYKDALKDFKAVVKREPNNRDAKVKLADCEKLVRRLEFEKAIEVADPPSAFEGLDIDAVVVDASYDGVRLEKEMTQDFIDDMIERFKAGKKIHRKYAFQIVKAVKDIVYAEPTMVEIGVDQGTQLTVCGDTHGQFFDLLEIFRLNGYPSDKHAYLFNGDFVDRGSWSTEIALLLYAYKWLRPNGIFLNRGNHETDDMNKVYGFEGECKAKYNETMFKVFSESFSALPLATLIGSKYLVLHGGLFSDDNISLDDIRKLDRHNQRQPGQQGLMMEMLWTDPQTDPGRGPSKRGVGLQFGPDVTKRFCEKNGLEAIIRSHEVRMEGYEVEHDGRCITVFSAPKYCDTTENKGAFIKIGPELKLDFQVFEAVPHPDIKPMTGAIDDLHRTVGDVTDEEKRKEGKAVIEKLAALKYELQHNRQLTPLLDDGEPDIAEYNKELEQRGNPTWHDVSWLYSECYLYRRIRTFFALSKHWKGYDVFARQKMSTFKSSRPAVLELAARYKELALEAERSQADGMTPEQTEQAERILFSEMCEICLWGNATDLSLLTSLTYEDIQKLQGSQARKAAEKNIIVNDLDAAFDALNTARKEKKTGERRVDIVLDNSGFELFVDLILAGYLLSSGLATTVVLHPKLIPWFVSDVTPPDFRDLISALADPQSFYTAADESGREHSPLSDKELSEVNFLFEHWSRLHADGKLVIRPHPFWTSPGGYWRMPNTAKDLFEDLQQSELVLFKGDLNYRKLTNDATWDPTTPFTTAIGPMGPKSGVRVLAFRTCKADVVVGLPSGEDERLRQLPGGGGSESRKWAWSGKWAVVSFSDGKA</sequence>
<dbReference type="InterPro" id="IPR013235">
    <property type="entry name" value="PPP_dom"/>
</dbReference>
<dbReference type="GO" id="GO:0005634">
    <property type="term" value="C:nucleus"/>
    <property type="evidence" value="ECO:0007669"/>
    <property type="project" value="UniProtKB-SubCell"/>
</dbReference>
<evidence type="ECO:0000256" key="13">
    <source>
        <dbReference type="ARBA" id="ARBA00048832"/>
    </source>
</evidence>
<dbReference type="Gene3D" id="1.20.930.60">
    <property type="match status" value="1"/>
</dbReference>
<evidence type="ECO:0000256" key="2">
    <source>
        <dbReference type="ARBA" id="ARBA00001946"/>
    </source>
</evidence>
<evidence type="ECO:0000259" key="17">
    <source>
        <dbReference type="PROSITE" id="PS00125"/>
    </source>
</evidence>
<keyword evidence="6" id="KW-0479">Metal-binding</keyword>
<evidence type="ECO:0000256" key="12">
    <source>
        <dbReference type="ARBA" id="ARBA00047986"/>
    </source>
</evidence>
<evidence type="ECO:0000256" key="14">
    <source>
        <dbReference type="ARBA" id="ARBA00059747"/>
    </source>
</evidence>
<name>A0A5N6Z9F7_9EURO</name>
<protein>
    <recommendedName>
        <fullName evidence="16">Serine/threonine-protein phosphatase</fullName>
        <ecNumber evidence="16">3.1.3.16</ecNumber>
    </recommendedName>
</protein>
<dbReference type="Proteomes" id="UP000327118">
    <property type="component" value="Unassembled WGS sequence"/>
</dbReference>
<keyword evidence="7" id="KW-0677">Repeat</keyword>
<dbReference type="SMART" id="SM00028">
    <property type="entry name" value="TPR"/>
    <property type="match status" value="3"/>
</dbReference>
<evidence type="ECO:0000256" key="15">
    <source>
        <dbReference type="PROSITE-ProRule" id="PRU00339"/>
    </source>
</evidence>
<comment type="similarity">
    <text evidence="5">Belongs to the PPP phosphatase family. PP-5 (PP-T) subfamily.</text>
</comment>
<dbReference type="FunFam" id="3.60.21.10:FF:000039">
    <property type="entry name" value="Serine/threonine-protein phosphatase"/>
    <property type="match status" value="1"/>
</dbReference>